<feature type="region of interest" description="Disordered" evidence="1">
    <location>
        <begin position="1"/>
        <end position="88"/>
    </location>
</feature>
<reference evidence="2" key="1">
    <citation type="journal article" date="2014" name="Int. J. Syst. Evol. Microbiol.">
        <title>Complete genome sequence of Corynebacterium casei LMG S-19264T (=DSM 44701T), isolated from a smear-ripened cheese.</title>
        <authorList>
            <consortium name="US DOE Joint Genome Institute (JGI-PGF)"/>
            <person name="Walter F."/>
            <person name="Albersmeier A."/>
            <person name="Kalinowski J."/>
            <person name="Ruckert C."/>
        </authorList>
    </citation>
    <scope>NUCLEOTIDE SEQUENCE</scope>
    <source>
        <strain evidence="2">JCM 4834</strain>
    </source>
</reference>
<reference evidence="2" key="2">
    <citation type="submission" date="2020-09" db="EMBL/GenBank/DDBJ databases">
        <authorList>
            <person name="Sun Q."/>
            <person name="Ohkuma M."/>
        </authorList>
    </citation>
    <scope>NUCLEOTIDE SEQUENCE</scope>
    <source>
        <strain evidence="2">JCM 4834</strain>
    </source>
</reference>
<feature type="compositionally biased region" description="Basic and acidic residues" evidence="1">
    <location>
        <begin position="35"/>
        <end position="64"/>
    </location>
</feature>
<evidence type="ECO:0000313" key="3">
    <source>
        <dbReference type="Proteomes" id="UP000634660"/>
    </source>
</evidence>
<evidence type="ECO:0000256" key="1">
    <source>
        <dbReference type="SAM" id="MobiDB-lite"/>
    </source>
</evidence>
<organism evidence="2 3">
    <name type="scientific">Streptomyces subrutilus</name>
    <dbReference type="NCBI Taxonomy" id="36818"/>
    <lineage>
        <taxon>Bacteria</taxon>
        <taxon>Bacillati</taxon>
        <taxon>Actinomycetota</taxon>
        <taxon>Actinomycetes</taxon>
        <taxon>Kitasatosporales</taxon>
        <taxon>Streptomycetaceae</taxon>
        <taxon>Streptomyces</taxon>
    </lineage>
</organism>
<evidence type="ECO:0000313" key="2">
    <source>
        <dbReference type="EMBL" id="GGZ55714.1"/>
    </source>
</evidence>
<dbReference type="EMBL" id="BMVX01000004">
    <property type="protein sequence ID" value="GGZ55714.1"/>
    <property type="molecule type" value="Genomic_DNA"/>
</dbReference>
<proteinExistence type="predicted"/>
<dbReference type="Proteomes" id="UP000634660">
    <property type="component" value="Unassembled WGS sequence"/>
</dbReference>
<name>A0A918QMK3_9ACTN</name>
<gene>
    <name evidence="2" type="ORF">GCM10010371_14010</name>
</gene>
<comment type="caution">
    <text evidence="2">The sequence shown here is derived from an EMBL/GenBank/DDBJ whole genome shotgun (WGS) entry which is preliminary data.</text>
</comment>
<sequence length="110" mass="11503">MGTGPRGARRAQRNQGDGPRSTAVGPLLGEAAASRGRDRDGDRDWDGDRDRDRDGTGLGDRDWGGDGTWMGTVPERLGPVVRSPTMTGTDLSGTVVVRSLTAGRVGGLGR</sequence>
<dbReference type="AlphaFoldDB" id="A0A918QMK3"/>
<protein>
    <submittedName>
        <fullName evidence="2">Uncharacterized protein</fullName>
    </submittedName>
</protein>
<accession>A0A918QMK3</accession>